<name>A0A3S5FE31_9PLAT</name>
<gene>
    <name evidence="2" type="ORF">PXEA_LOCUS16167</name>
</gene>
<proteinExistence type="predicted"/>
<reference evidence="2" key="1">
    <citation type="submission" date="2018-11" db="EMBL/GenBank/DDBJ databases">
        <authorList>
            <consortium name="Pathogen Informatics"/>
        </authorList>
    </citation>
    <scope>NUCLEOTIDE SEQUENCE</scope>
</reference>
<evidence type="ECO:0000313" key="2">
    <source>
        <dbReference type="EMBL" id="VEL22727.1"/>
    </source>
</evidence>
<protein>
    <submittedName>
        <fullName evidence="2">Uncharacterized protein</fullName>
    </submittedName>
</protein>
<evidence type="ECO:0000313" key="3">
    <source>
        <dbReference type="Proteomes" id="UP000784294"/>
    </source>
</evidence>
<keyword evidence="3" id="KW-1185">Reference proteome</keyword>
<dbReference type="EMBL" id="CAAALY010058096">
    <property type="protein sequence ID" value="VEL22727.1"/>
    <property type="molecule type" value="Genomic_DNA"/>
</dbReference>
<comment type="caution">
    <text evidence="2">The sequence shown here is derived from an EMBL/GenBank/DDBJ whole genome shotgun (WGS) entry which is preliminary data.</text>
</comment>
<feature type="region of interest" description="Disordered" evidence="1">
    <location>
        <begin position="49"/>
        <end position="112"/>
    </location>
</feature>
<feature type="compositionally biased region" description="Basic and acidic residues" evidence="1">
    <location>
        <begin position="75"/>
        <end position="86"/>
    </location>
</feature>
<dbReference type="AlphaFoldDB" id="A0A3S5FE31"/>
<organism evidence="2 3">
    <name type="scientific">Protopolystoma xenopodis</name>
    <dbReference type="NCBI Taxonomy" id="117903"/>
    <lineage>
        <taxon>Eukaryota</taxon>
        <taxon>Metazoa</taxon>
        <taxon>Spiralia</taxon>
        <taxon>Lophotrochozoa</taxon>
        <taxon>Platyhelminthes</taxon>
        <taxon>Monogenea</taxon>
        <taxon>Polyopisthocotylea</taxon>
        <taxon>Polystomatidea</taxon>
        <taxon>Polystomatidae</taxon>
        <taxon>Protopolystoma</taxon>
    </lineage>
</organism>
<accession>A0A3S5FE31</accession>
<evidence type="ECO:0000256" key="1">
    <source>
        <dbReference type="SAM" id="MobiDB-lite"/>
    </source>
</evidence>
<sequence length="112" mass="12579">MSVNLRHGSVRTGHGSVRLCARELRLQVPIGLSRGNLGRDVRQRLSGRLYAAGRTSQHSRLPSRGKSKRTILESVRSRPETGRDTQAKSLSLQLEEPNLFRQTRPKPLDTNL</sequence>
<dbReference type="Proteomes" id="UP000784294">
    <property type="component" value="Unassembled WGS sequence"/>
</dbReference>